<dbReference type="Proteomes" id="UP000286134">
    <property type="component" value="Unassembled WGS sequence"/>
</dbReference>
<dbReference type="PANTHER" id="PTHR48174">
    <property type="entry name" value="DUF946 FAMILY PROTEIN"/>
    <property type="match status" value="1"/>
</dbReference>
<reference evidence="2 3" key="1">
    <citation type="journal article" date="2018" name="BMC Genomics">
        <title>Comparative genome analyses reveal sequence features reflecting distinct modes of host-adaptation between dicot and monocot powdery mildew.</title>
        <authorList>
            <person name="Wu Y."/>
            <person name="Ma X."/>
            <person name="Pan Z."/>
            <person name="Kale S.D."/>
            <person name="Song Y."/>
            <person name="King H."/>
            <person name="Zhang Q."/>
            <person name="Presley C."/>
            <person name="Deng X."/>
            <person name="Wei C.I."/>
            <person name="Xiao S."/>
        </authorList>
    </citation>
    <scope>NUCLEOTIDE SEQUENCE [LARGE SCALE GENOMIC DNA]</scope>
    <source>
        <strain evidence="2">UMSG2</strain>
    </source>
</reference>
<protein>
    <submittedName>
        <fullName evidence="2">Putative vacuolar protein sorting-associated protein TDA6</fullName>
    </submittedName>
</protein>
<dbReference type="AlphaFoldDB" id="A0A420HSE8"/>
<dbReference type="OrthoDB" id="188042at2759"/>
<proteinExistence type="predicted"/>
<gene>
    <name evidence="2" type="ORF">OnM2_052025</name>
</gene>
<organism evidence="2 3">
    <name type="scientific">Erysiphe neolycopersici</name>
    <dbReference type="NCBI Taxonomy" id="212602"/>
    <lineage>
        <taxon>Eukaryota</taxon>
        <taxon>Fungi</taxon>
        <taxon>Dikarya</taxon>
        <taxon>Ascomycota</taxon>
        <taxon>Pezizomycotina</taxon>
        <taxon>Leotiomycetes</taxon>
        <taxon>Erysiphales</taxon>
        <taxon>Erysiphaceae</taxon>
        <taxon>Erysiphe</taxon>
    </lineage>
</organism>
<evidence type="ECO:0000313" key="3">
    <source>
        <dbReference type="Proteomes" id="UP000286134"/>
    </source>
</evidence>
<dbReference type="Pfam" id="PF06101">
    <property type="entry name" value="Vps62"/>
    <property type="match status" value="1"/>
</dbReference>
<accession>A0A420HSE8</accession>
<keyword evidence="3" id="KW-1185">Reference proteome</keyword>
<dbReference type="STRING" id="212602.A0A420HSE8"/>
<evidence type="ECO:0000256" key="1">
    <source>
        <dbReference type="SAM" id="SignalP"/>
    </source>
</evidence>
<name>A0A420HSE8_9PEZI</name>
<dbReference type="PANTHER" id="PTHR48174:SF5">
    <property type="entry name" value="VACUOLAR PROTEIN SORTING-ASSOCIATED PROTEIN 62"/>
    <property type="match status" value="1"/>
</dbReference>
<evidence type="ECO:0000313" key="2">
    <source>
        <dbReference type="EMBL" id="RKF60309.1"/>
    </source>
</evidence>
<sequence>MLSFFVQSFFILSFCSTTAFSSTRLSRRGDQIPQFVKDFAPLVFLDKNEKYYPSDIAKHIENTTPFVNKTAINPSPSITVENLDLLNQFNVNETKVYLTLKEPVENNPTFLLGTQPDENGKTVDATSCVVIVKDHGDGNVDAFYMYFYSFDKGNVVLSQELGNHVGDWEHTMVRFKSGSPEALWLSQHAYGQAFSYGAMKKQGDRAIVYSATGTHANYATDGDHDHTIPGVTLPKGLLVDHTSEGKLWDPVKSANFYTFDPASNTINAVDSSPVGIMNFKGRWGDAEYSGNSHGQQSFFGFKKYVDGPTGPLDKDLNRKNICPDRIQNCDIKNEIGAQPKT</sequence>
<keyword evidence="1" id="KW-0732">Signal</keyword>
<feature type="chain" id="PRO_5019317702" evidence="1">
    <location>
        <begin position="20"/>
        <end position="341"/>
    </location>
</feature>
<comment type="caution">
    <text evidence="2">The sequence shown here is derived from an EMBL/GenBank/DDBJ whole genome shotgun (WGS) entry which is preliminary data.</text>
</comment>
<dbReference type="EMBL" id="MCFK01005222">
    <property type="protein sequence ID" value="RKF60309.1"/>
    <property type="molecule type" value="Genomic_DNA"/>
</dbReference>
<dbReference type="InterPro" id="IPR009291">
    <property type="entry name" value="Vps62"/>
</dbReference>
<feature type="signal peptide" evidence="1">
    <location>
        <begin position="1"/>
        <end position="19"/>
    </location>
</feature>